<dbReference type="InterPro" id="IPR001764">
    <property type="entry name" value="Glyco_hydro_3_N"/>
</dbReference>
<proteinExistence type="inferred from homology"/>
<protein>
    <submittedName>
        <fullName evidence="4">Thermostable beta-glucosidase B</fullName>
    </submittedName>
</protein>
<dbReference type="FunFam" id="2.60.40.10:FF:000495">
    <property type="entry name" value="Periplasmic beta-glucosidase"/>
    <property type="match status" value="1"/>
</dbReference>
<dbReference type="SUPFAM" id="SSF52279">
    <property type="entry name" value="Beta-D-glucan exohydrolase, C-terminal domain"/>
    <property type="match status" value="1"/>
</dbReference>
<evidence type="ECO:0000313" key="4">
    <source>
        <dbReference type="EMBL" id="GAF03823.1"/>
    </source>
</evidence>
<dbReference type="PANTHER" id="PTHR42715:SF10">
    <property type="entry name" value="BETA-GLUCOSIDASE"/>
    <property type="match status" value="1"/>
</dbReference>
<comment type="caution">
    <text evidence="4">The sequence shown here is derived from an EMBL/GenBank/DDBJ whole genome shotgun (WGS) entry which is preliminary data.</text>
</comment>
<gene>
    <name evidence="4" type="ORF">JCM21142_62505</name>
</gene>
<evidence type="ECO:0000259" key="3">
    <source>
        <dbReference type="SMART" id="SM01217"/>
    </source>
</evidence>
<dbReference type="InterPro" id="IPR050288">
    <property type="entry name" value="Cellulose_deg_GH3"/>
</dbReference>
<keyword evidence="5" id="KW-1185">Reference proteome</keyword>
<dbReference type="SUPFAM" id="SSF51445">
    <property type="entry name" value="(Trans)glycosidases"/>
    <property type="match status" value="1"/>
</dbReference>
<evidence type="ECO:0000313" key="5">
    <source>
        <dbReference type="Proteomes" id="UP000019402"/>
    </source>
</evidence>
<dbReference type="SMART" id="SM01217">
    <property type="entry name" value="Fn3_like"/>
    <property type="match status" value="1"/>
</dbReference>
<dbReference type="Gene3D" id="3.40.50.1700">
    <property type="entry name" value="Glycoside hydrolase family 3 C-terminal domain"/>
    <property type="match status" value="1"/>
</dbReference>
<dbReference type="RefSeq" id="WP_027473867.1">
    <property type="nucleotide sequence ID" value="NZ_BAMD01000031.1"/>
</dbReference>
<dbReference type="PANTHER" id="PTHR42715">
    <property type="entry name" value="BETA-GLUCOSIDASE"/>
    <property type="match status" value="1"/>
</dbReference>
<dbReference type="InterPro" id="IPR017853">
    <property type="entry name" value="GH"/>
</dbReference>
<keyword evidence="2" id="KW-0378">Hydrolase</keyword>
<dbReference type="InterPro" id="IPR013783">
    <property type="entry name" value="Ig-like_fold"/>
</dbReference>
<organism evidence="4 5">
    <name type="scientific">Saccharicrinis fermentans DSM 9555 = JCM 21142</name>
    <dbReference type="NCBI Taxonomy" id="869213"/>
    <lineage>
        <taxon>Bacteria</taxon>
        <taxon>Pseudomonadati</taxon>
        <taxon>Bacteroidota</taxon>
        <taxon>Bacteroidia</taxon>
        <taxon>Marinilabiliales</taxon>
        <taxon>Marinilabiliaceae</taxon>
        <taxon>Saccharicrinis</taxon>
    </lineage>
</organism>
<sequence>MNRFSFSLLIIMMITLGLKAQNKQDMEKRIDEILSQLTLEEKVAMCHAQSKFSSPGVPRLGIPEIWMSDGPHGVRGEINWDNWGYAGWTNDSITAFPALTCLAATFNPALSYAYGVAIGEEARYRKKDILLGPGVNIYRTPLNGRNFEYMGEDPLLASEMVVPYIKGVQRNGVAACVKHYALNNQEHWRGHIDVHVSDRALHEIYLPAFKAAVKEGGVWAIMGAYNQFRGQHTTHHKMLIKDVLKGDWGFDGVVVSDWGSAHDTKEAALYGLDIEMGSWTNGLTSSIDLAYDNYYLAKPFLKMLKNNEIKTSMLDDKVRRILRLMLRTNMASSRSFGCANNQEHAQVARNVARDGIVLLKNENDFFPLDSNKKMRIAVIGENATRSLTVGGGSSELKAKYEISPLEGIKKRFANATILYSMGYASGPSAYGKEIPSKLDADSLVQAAVEVAEKADLVLYVGGLNKNHHQDCEGDDRKHFELPFGQNELIAKLLKVNANLGVVLVSGNAVAMPWLADCKALIQSWYNGSEAGNALADIIAGDVSPSGKLPYSYPVQLSDNAAHHFGMLSYPGDSIKQVYKEDILVGYRWHDTKKIKPLFAFGYGLSYTKFDILDIRADKKNYSPDDVIRVMCRTKNKGEVDGAEVIQVYVGKHKSKVDRAVKELKGFKKVYLKTSQEKNVQIDIPVSKLAYYDESISDWKLEKGSYLLYVGNSSDHIVYKQKITID</sequence>
<dbReference type="AlphaFoldDB" id="W7Y825"/>
<dbReference type="STRING" id="869213.GCA_000517085_04706"/>
<dbReference type="GO" id="GO:0005975">
    <property type="term" value="P:carbohydrate metabolic process"/>
    <property type="evidence" value="ECO:0007669"/>
    <property type="project" value="InterPro"/>
</dbReference>
<dbReference type="InterPro" id="IPR026891">
    <property type="entry name" value="Fn3-like"/>
</dbReference>
<dbReference type="GO" id="GO:0008422">
    <property type="term" value="F:beta-glucosidase activity"/>
    <property type="evidence" value="ECO:0007669"/>
    <property type="project" value="UniProtKB-ARBA"/>
</dbReference>
<dbReference type="InterPro" id="IPR002772">
    <property type="entry name" value="Glyco_hydro_3_C"/>
</dbReference>
<dbReference type="Pfam" id="PF01915">
    <property type="entry name" value="Glyco_hydro_3_C"/>
    <property type="match status" value="1"/>
</dbReference>
<dbReference type="Pfam" id="PF00933">
    <property type="entry name" value="Glyco_hydro_3"/>
    <property type="match status" value="1"/>
</dbReference>
<dbReference type="InterPro" id="IPR036881">
    <property type="entry name" value="Glyco_hydro_3_C_sf"/>
</dbReference>
<evidence type="ECO:0000256" key="2">
    <source>
        <dbReference type="ARBA" id="ARBA00022801"/>
    </source>
</evidence>
<evidence type="ECO:0000256" key="1">
    <source>
        <dbReference type="ARBA" id="ARBA00005336"/>
    </source>
</evidence>
<dbReference type="Gene3D" id="2.60.40.10">
    <property type="entry name" value="Immunoglobulins"/>
    <property type="match status" value="1"/>
</dbReference>
<dbReference type="Proteomes" id="UP000019402">
    <property type="component" value="Unassembled WGS sequence"/>
</dbReference>
<name>W7Y825_9BACT</name>
<accession>W7Y825</accession>
<dbReference type="PRINTS" id="PR00133">
    <property type="entry name" value="GLHYDRLASE3"/>
</dbReference>
<dbReference type="Gene3D" id="3.20.20.300">
    <property type="entry name" value="Glycoside hydrolase, family 3, N-terminal domain"/>
    <property type="match status" value="1"/>
</dbReference>
<dbReference type="EMBL" id="BAMD01000031">
    <property type="protein sequence ID" value="GAF03823.1"/>
    <property type="molecule type" value="Genomic_DNA"/>
</dbReference>
<feature type="domain" description="Fibronectin type III-like" evidence="3">
    <location>
        <begin position="643"/>
        <end position="713"/>
    </location>
</feature>
<comment type="similarity">
    <text evidence="1">Belongs to the glycosyl hydrolase 3 family.</text>
</comment>
<reference evidence="4 5" key="1">
    <citation type="journal article" date="2014" name="Genome Announc.">
        <title>Draft Genome Sequence of Cytophaga fermentans JCM 21142T, a Facultative Anaerobe Isolated from Marine Mud.</title>
        <authorList>
            <person name="Starns D."/>
            <person name="Oshima K."/>
            <person name="Suda W."/>
            <person name="Iino T."/>
            <person name="Yuki M."/>
            <person name="Inoue J."/>
            <person name="Kitamura K."/>
            <person name="Iida T."/>
            <person name="Darby A."/>
            <person name="Hattori M."/>
            <person name="Ohkuma M."/>
        </authorList>
    </citation>
    <scope>NUCLEOTIDE SEQUENCE [LARGE SCALE GENOMIC DNA]</scope>
    <source>
        <strain evidence="4 5">JCM 21142</strain>
    </source>
</reference>
<dbReference type="InterPro" id="IPR036962">
    <property type="entry name" value="Glyco_hydro_3_N_sf"/>
</dbReference>
<dbReference type="Pfam" id="PF14310">
    <property type="entry name" value="Fn3-like"/>
    <property type="match status" value="1"/>
</dbReference>
<dbReference type="OrthoDB" id="1006940at2"/>
<dbReference type="eggNOG" id="COG1472">
    <property type="taxonomic scope" value="Bacteria"/>
</dbReference>